<dbReference type="AlphaFoldDB" id="A0ABD0VC97"/>
<feature type="region of interest" description="Disordered" evidence="1">
    <location>
        <begin position="1"/>
        <end position="57"/>
    </location>
</feature>
<sequence>MTGRNTFRRAKKLVSRGRSSRGSETLSTPIQPDSTSEQTQEENQCSGTQQSPCHSTFEHWDSHPIEEILEYIPAGVDAAQWCQLVTQWSQPKDKERAAINAANAKKQTCPHTMGRVNSVRRQKEMAIKDRLLLWRINRLRKDGIWSSEDAKQRWVQACELLAVDGLTPEDGNVEANERVFSMVMGPEHLGRVRTQGFGVTPT</sequence>
<dbReference type="InterPro" id="IPR004252">
    <property type="entry name" value="Probable_transposase_24"/>
</dbReference>
<evidence type="ECO:0000313" key="2">
    <source>
        <dbReference type="EMBL" id="KAL0922680.1"/>
    </source>
</evidence>
<reference evidence="2 3" key="1">
    <citation type="journal article" date="2024" name="Plant Biotechnol. J.">
        <title>Dendrobium thyrsiflorum genome and its molecular insights into genes involved in important horticultural traits.</title>
        <authorList>
            <person name="Chen B."/>
            <person name="Wang J.Y."/>
            <person name="Zheng P.J."/>
            <person name="Li K.L."/>
            <person name="Liang Y.M."/>
            <person name="Chen X.F."/>
            <person name="Zhang C."/>
            <person name="Zhao X."/>
            <person name="He X."/>
            <person name="Zhang G.Q."/>
            <person name="Liu Z.J."/>
            <person name="Xu Q."/>
        </authorList>
    </citation>
    <scope>NUCLEOTIDE SEQUENCE [LARGE SCALE GENOMIC DNA]</scope>
    <source>
        <strain evidence="2">GZMU011</strain>
    </source>
</reference>
<dbReference type="Pfam" id="PF03004">
    <property type="entry name" value="Transposase_24"/>
    <property type="match status" value="1"/>
</dbReference>
<gene>
    <name evidence="2" type="ORF">M5K25_006685</name>
</gene>
<evidence type="ECO:0000256" key="1">
    <source>
        <dbReference type="SAM" id="MobiDB-lite"/>
    </source>
</evidence>
<name>A0ABD0VC97_DENTH</name>
<accession>A0ABD0VC97</accession>
<feature type="compositionally biased region" description="Polar residues" evidence="1">
    <location>
        <begin position="20"/>
        <end position="54"/>
    </location>
</feature>
<protein>
    <submittedName>
        <fullName evidence="2">Uncharacterized protein</fullName>
    </submittedName>
</protein>
<evidence type="ECO:0000313" key="3">
    <source>
        <dbReference type="Proteomes" id="UP001552299"/>
    </source>
</evidence>
<comment type="caution">
    <text evidence="2">The sequence shown here is derived from an EMBL/GenBank/DDBJ whole genome shotgun (WGS) entry which is preliminary data.</text>
</comment>
<feature type="compositionally biased region" description="Basic residues" evidence="1">
    <location>
        <begin position="1"/>
        <end position="19"/>
    </location>
</feature>
<keyword evidence="3" id="KW-1185">Reference proteome</keyword>
<dbReference type="Proteomes" id="UP001552299">
    <property type="component" value="Unassembled WGS sequence"/>
</dbReference>
<organism evidence="2 3">
    <name type="scientific">Dendrobium thyrsiflorum</name>
    <name type="common">Pinecone-like raceme dendrobium</name>
    <name type="synonym">Orchid</name>
    <dbReference type="NCBI Taxonomy" id="117978"/>
    <lineage>
        <taxon>Eukaryota</taxon>
        <taxon>Viridiplantae</taxon>
        <taxon>Streptophyta</taxon>
        <taxon>Embryophyta</taxon>
        <taxon>Tracheophyta</taxon>
        <taxon>Spermatophyta</taxon>
        <taxon>Magnoliopsida</taxon>
        <taxon>Liliopsida</taxon>
        <taxon>Asparagales</taxon>
        <taxon>Orchidaceae</taxon>
        <taxon>Epidendroideae</taxon>
        <taxon>Malaxideae</taxon>
        <taxon>Dendrobiinae</taxon>
        <taxon>Dendrobium</taxon>
    </lineage>
</organism>
<proteinExistence type="predicted"/>
<dbReference type="EMBL" id="JANQDX010000006">
    <property type="protein sequence ID" value="KAL0922680.1"/>
    <property type="molecule type" value="Genomic_DNA"/>
</dbReference>